<evidence type="ECO:0000313" key="3">
    <source>
        <dbReference type="Proteomes" id="UP000192596"/>
    </source>
</evidence>
<comment type="caution">
    <text evidence="2">The sequence shown here is derived from an EMBL/GenBank/DDBJ whole genome shotgun (WGS) entry which is preliminary data.</text>
</comment>
<dbReference type="OrthoDB" id="5046463at2759"/>
<name>A0A1V8TPY1_9PEZI</name>
<proteinExistence type="predicted"/>
<dbReference type="Proteomes" id="UP000192596">
    <property type="component" value="Unassembled WGS sequence"/>
</dbReference>
<reference evidence="3" key="1">
    <citation type="submission" date="2017-03" db="EMBL/GenBank/DDBJ databases">
        <title>Genomes of endolithic fungi from Antarctica.</title>
        <authorList>
            <person name="Coleine C."/>
            <person name="Masonjones S."/>
            <person name="Stajich J.E."/>
        </authorList>
    </citation>
    <scope>NUCLEOTIDE SEQUENCE [LARGE SCALE GENOMIC DNA]</scope>
    <source>
        <strain evidence="3">CCFEE 5527</strain>
    </source>
</reference>
<evidence type="ECO:0000256" key="1">
    <source>
        <dbReference type="SAM" id="MobiDB-lite"/>
    </source>
</evidence>
<dbReference type="AlphaFoldDB" id="A0A1V8TPY1"/>
<protein>
    <submittedName>
        <fullName evidence="2">Uncharacterized protein</fullName>
    </submittedName>
</protein>
<organism evidence="2 3">
    <name type="scientific">Cryoendolithus antarcticus</name>
    <dbReference type="NCBI Taxonomy" id="1507870"/>
    <lineage>
        <taxon>Eukaryota</taxon>
        <taxon>Fungi</taxon>
        <taxon>Dikarya</taxon>
        <taxon>Ascomycota</taxon>
        <taxon>Pezizomycotina</taxon>
        <taxon>Dothideomycetes</taxon>
        <taxon>Dothideomycetidae</taxon>
        <taxon>Cladosporiales</taxon>
        <taxon>Cladosporiaceae</taxon>
        <taxon>Cryoendolithus</taxon>
    </lineage>
</organism>
<dbReference type="InParanoid" id="A0A1V8TPY1"/>
<accession>A0A1V8TPY1</accession>
<gene>
    <name evidence="2" type="ORF">B0A48_01529</name>
</gene>
<dbReference type="STRING" id="1507870.A0A1V8TPY1"/>
<feature type="region of interest" description="Disordered" evidence="1">
    <location>
        <begin position="1"/>
        <end position="38"/>
    </location>
</feature>
<dbReference type="EMBL" id="NAJO01000003">
    <property type="protein sequence ID" value="OQO13301.1"/>
    <property type="molecule type" value="Genomic_DNA"/>
</dbReference>
<evidence type="ECO:0000313" key="2">
    <source>
        <dbReference type="EMBL" id="OQO13301.1"/>
    </source>
</evidence>
<sequence>MPLPKVDSEAVPVNEKYDGASHRSSIKGDSSIDAARSASQPARRASVAALLRNPLTGMSDAEVLADVDAFVDSRGLGDSREIFRKGGMLARVQQQVNGYDRLDILSA</sequence>
<keyword evidence="3" id="KW-1185">Reference proteome</keyword>